<reference evidence="3" key="1">
    <citation type="submission" date="2025-08" db="UniProtKB">
        <authorList>
            <consortium name="RefSeq"/>
        </authorList>
    </citation>
    <scope>IDENTIFICATION</scope>
</reference>
<dbReference type="PANTHER" id="PTHR46599">
    <property type="entry name" value="PIGGYBAC TRANSPOSABLE ELEMENT-DERIVED PROTEIN 4"/>
    <property type="match status" value="1"/>
</dbReference>
<proteinExistence type="predicted"/>
<sequence length="443" mass="51409">MTEFYKYIGLVFYMGMIKLDHITDYWKRNTIFSVLFPAELMARDRYRTISWNVHMSDPDEDRVNDAKRGTSAHDRLFRLKPLMNTIQNACKAFYHPRRNIGVGERMVARKGHPMRQSMKDKQTKWGFKLFVLADSSNGFTLNLSVYNGKNNFPTGQGLSYDSVMSLIDRRYLGSGYHVYMNKFYTSPKLFKDLYASKFGACGTYRDSRRDCPRSDVNALTKKSPRGTYRWIRDGPLLYVEWMDARQVSVCSTIHAVYTGDAAKRRVKSRQGVCSSQSFPCPSPVVEYNKFMGGVYLSDQLIQYYTAQHTTVKWYRKLFLHFLDIAATNAYLLHKELMQNMQKNSMTHKAFMEELIAQLCGVSLKTPTQKAPVKSSSQVHKPVCEAELNTDDGKKERVNRKTCAYCRMHRGKQTKTPWKCKACDVYLCLLPERNCFDAWHPEED</sequence>
<dbReference type="OrthoDB" id="118105at2759"/>
<gene>
    <name evidence="3" type="primary">LOC105893132</name>
</gene>
<dbReference type="GeneID" id="105893132"/>
<protein>
    <submittedName>
        <fullName evidence="3">PiggyBac transposable element-derived protein 4-like isoform X1</fullName>
    </submittedName>
</protein>
<organism evidence="2 3">
    <name type="scientific">Clupea harengus</name>
    <name type="common">Atlantic herring</name>
    <dbReference type="NCBI Taxonomy" id="7950"/>
    <lineage>
        <taxon>Eukaryota</taxon>
        <taxon>Metazoa</taxon>
        <taxon>Chordata</taxon>
        <taxon>Craniata</taxon>
        <taxon>Vertebrata</taxon>
        <taxon>Euteleostomi</taxon>
        <taxon>Actinopterygii</taxon>
        <taxon>Neopterygii</taxon>
        <taxon>Teleostei</taxon>
        <taxon>Clupei</taxon>
        <taxon>Clupeiformes</taxon>
        <taxon>Clupeoidei</taxon>
        <taxon>Clupeidae</taxon>
        <taxon>Clupea</taxon>
    </lineage>
</organism>
<accession>A0A6P8G8F6</accession>
<dbReference type="PANTHER" id="PTHR46599:SF3">
    <property type="entry name" value="PIGGYBAC TRANSPOSABLE ELEMENT-DERIVED PROTEIN 4"/>
    <property type="match status" value="1"/>
</dbReference>
<dbReference type="RefSeq" id="XP_031435713.1">
    <property type="nucleotide sequence ID" value="XM_031579853.1"/>
</dbReference>
<dbReference type="AlphaFoldDB" id="A0A6P8G8F6"/>
<evidence type="ECO:0000313" key="2">
    <source>
        <dbReference type="Proteomes" id="UP000515152"/>
    </source>
</evidence>
<dbReference type="InterPro" id="IPR029526">
    <property type="entry name" value="PGBD"/>
</dbReference>
<dbReference type="Pfam" id="PF13843">
    <property type="entry name" value="DDE_Tnp_1_7"/>
    <property type="match status" value="1"/>
</dbReference>
<keyword evidence="2" id="KW-1185">Reference proteome</keyword>
<feature type="domain" description="PiggyBac transposable element-derived protein" evidence="1">
    <location>
        <begin position="2"/>
        <end position="330"/>
    </location>
</feature>
<dbReference type="Proteomes" id="UP000515152">
    <property type="component" value="Chromosome 14"/>
</dbReference>
<evidence type="ECO:0000259" key="1">
    <source>
        <dbReference type="Pfam" id="PF13843"/>
    </source>
</evidence>
<name>A0A6P8G8F6_CLUHA</name>
<evidence type="ECO:0000313" key="3">
    <source>
        <dbReference type="RefSeq" id="XP_031435713.1"/>
    </source>
</evidence>